<reference evidence="2" key="1">
    <citation type="submission" date="2023-07" db="EMBL/GenBank/DDBJ databases">
        <title>30 novel species of actinomycetes from the DSMZ collection.</title>
        <authorList>
            <person name="Nouioui I."/>
        </authorList>
    </citation>
    <scope>NUCLEOTIDE SEQUENCE [LARGE SCALE GENOMIC DNA]</scope>
    <source>
        <strain evidence="2">DSM 45055</strain>
    </source>
</reference>
<gene>
    <name evidence="1" type="ORF">RM446_12490</name>
</gene>
<evidence type="ECO:0000313" key="2">
    <source>
        <dbReference type="Proteomes" id="UP001183226"/>
    </source>
</evidence>
<protein>
    <submittedName>
        <fullName evidence="1">Uncharacterized protein</fullName>
    </submittedName>
</protein>
<dbReference type="EMBL" id="JAVREK010000011">
    <property type="protein sequence ID" value="MDT0302933.1"/>
    <property type="molecule type" value="Genomic_DNA"/>
</dbReference>
<organism evidence="1 2">
    <name type="scientific">Streptomonospora wellingtoniae</name>
    <dbReference type="NCBI Taxonomy" id="3075544"/>
    <lineage>
        <taxon>Bacteria</taxon>
        <taxon>Bacillati</taxon>
        <taxon>Actinomycetota</taxon>
        <taxon>Actinomycetes</taxon>
        <taxon>Streptosporangiales</taxon>
        <taxon>Nocardiopsidaceae</taxon>
        <taxon>Streptomonospora</taxon>
    </lineage>
</organism>
<sequence>MSVKPVGMPADLALMRELAVRANRRGVEIDTTTNEERRRLVLRHPDLAARLCEQPLAFARPEQWTGYIAPALDQIGESMLARRNESPFRAQAAALYEEALRREGGAP</sequence>
<proteinExistence type="predicted"/>
<accession>A0ABU2KV53</accession>
<comment type="caution">
    <text evidence="1">The sequence shown here is derived from an EMBL/GenBank/DDBJ whole genome shotgun (WGS) entry which is preliminary data.</text>
</comment>
<name>A0ABU2KV53_9ACTN</name>
<dbReference type="RefSeq" id="WP_311545417.1">
    <property type="nucleotide sequence ID" value="NZ_JAVREK010000011.1"/>
</dbReference>
<dbReference type="Proteomes" id="UP001183226">
    <property type="component" value="Unassembled WGS sequence"/>
</dbReference>
<evidence type="ECO:0000313" key="1">
    <source>
        <dbReference type="EMBL" id="MDT0302933.1"/>
    </source>
</evidence>
<keyword evidence="2" id="KW-1185">Reference proteome</keyword>